<dbReference type="Pfam" id="PF02798">
    <property type="entry name" value="GST_N"/>
    <property type="match status" value="1"/>
</dbReference>
<feature type="domain" description="GST C-terminal" evidence="3">
    <location>
        <begin position="98"/>
        <end position="228"/>
    </location>
</feature>
<evidence type="ECO:0000313" key="4">
    <source>
        <dbReference type="EMBL" id="SNT75775.1"/>
    </source>
</evidence>
<dbReference type="AlphaFoldDB" id="A0A239PZU9"/>
<dbReference type="GO" id="GO:0006559">
    <property type="term" value="P:L-phenylalanine catabolic process"/>
    <property type="evidence" value="ECO:0007669"/>
    <property type="project" value="TreeGrafter"/>
</dbReference>
<dbReference type="InterPro" id="IPR005955">
    <property type="entry name" value="GST_Zeta"/>
</dbReference>
<dbReference type="Gene3D" id="3.40.30.10">
    <property type="entry name" value="Glutaredoxin"/>
    <property type="match status" value="1"/>
</dbReference>
<dbReference type="SFLD" id="SFLDG00358">
    <property type="entry name" value="Main_(cytGST)"/>
    <property type="match status" value="1"/>
</dbReference>
<dbReference type="InterPro" id="IPR036282">
    <property type="entry name" value="Glutathione-S-Trfase_C_sf"/>
</dbReference>
<protein>
    <submittedName>
        <fullName evidence="4">Maleylacetoacetate isomerase</fullName>
    </submittedName>
</protein>
<dbReference type="CDD" id="cd03042">
    <property type="entry name" value="GST_N_Zeta"/>
    <property type="match status" value="1"/>
</dbReference>
<dbReference type="GO" id="GO:0016034">
    <property type="term" value="F:maleylacetoacetate isomerase activity"/>
    <property type="evidence" value="ECO:0007669"/>
    <property type="project" value="TreeGrafter"/>
</dbReference>
<dbReference type="GO" id="GO:0006749">
    <property type="term" value="P:glutathione metabolic process"/>
    <property type="evidence" value="ECO:0007669"/>
    <property type="project" value="TreeGrafter"/>
</dbReference>
<dbReference type="Pfam" id="PF13410">
    <property type="entry name" value="GST_C_2"/>
    <property type="match status" value="1"/>
</dbReference>
<dbReference type="CDD" id="cd03191">
    <property type="entry name" value="GST_C_Zeta"/>
    <property type="match status" value="1"/>
</dbReference>
<dbReference type="PROSITE" id="PS50405">
    <property type="entry name" value="GST_CTER"/>
    <property type="match status" value="1"/>
</dbReference>
<dbReference type="InterPro" id="IPR036249">
    <property type="entry name" value="Thioredoxin-like_sf"/>
</dbReference>
<dbReference type="GO" id="GO:0004364">
    <property type="term" value="F:glutathione transferase activity"/>
    <property type="evidence" value="ECO:0007669"/>
    <property type="project" value="TreeGrafter"/>
</dbReference>
<dbReference type="InterPro" id="IPR034330">
    <property type="entry name" value="GST_Zeta_C"/>
</dbReference>
<accession>A0A239PZU9</accession>
<dbReference type="OrthoDB" id="509852at2"/>
<dbReference type="Proteomes" id="UP000198307">
    <property type="component" value="Unassembled WGS sequence"/>
</dbReference>
<dbReference type="InterPro" id="IPR040079">
    <property type="entry name" value="Glutathione_S-Trfase"/>
</dbReference>
<proteinExistence type="inferred from homology"/>
<dbReference type="SUPFAM" id="SSF47616">
    <property type="entry name" value="GST C-terminal domain-like"/>
    <property type="match status" value="1"/>
</dbReference>
<dbReference type="InterPro" id="IPR010987">
    <property type="entry name" value="Glutathione-S-Trfase_C-like"/>
</dbReference>
<dbReference type="RefSeq" id="WP_089345235.1">
    <property type="nucleotide sequence ID" value="NZ_CP067132.1"/>
</dbReference>
<dbReference type="PANTHER" id="PTHR42673">
    <property type="entry name" value="MALEYLACETOACETATE ISOMERASE"/>
    <property type="match status" value="1"/>
</dbReference>
<organism evidence="4 5">
    <name type="scientific">Paracoccus seriniphilus</name>
    <dbReference type="NCBI Taxonomy" id="184748"/>
    <lineage>
        <taxon>Bacteria</taxon>
        <taxon>Pseudomonadati</taxon>
        <taxon>Pseudomonadota</taxon>
        <taxon>Alphaproteobacteria</taxon>
        <taxon>Rhodobacterales</taxon>
        <taxon>Paracoccaceae</taxon>
        <taxon>Paracoccus</taxon>
    </lineage>
</organism>
<evidence type="ECO:0000259" key="3">
    <source>
        <dbReference type="PROSITE" id="PS50405"/>
    </source>
</evidence>
<dbReference type="SUPFAM" id="SSF52833">
    <property type="entry name" value="Thioredoxin-like"/>
    <property type="match status" value="1"/>
</dbReference>
<keyword evidence="4" id="KW-0413">Isomerase</keyword>
<reference evidence="4 5" key="1">
    <citation type="submission" date="2017-07" db="EMBL/GenBank/DDBJ databases">
        <authorList>
            <person name="Sun Z.S."/>
            <person name="Albrecht U."/>
            <person name="Echele G."/>
            <person name="Lee C.C."/>
        </authorList>
    </citation>
    <scope>NUCLEOTIDE SEQUENCE [LARGE SCALE GENOMIC DNA]</scope>
    <source>
        <strain evidence="4 5">DSM 14827</strain>
    </source>
</reference>
<dbReference type="SFLD" id="SFLDS00019">
    <property type="entry name" value="Glutathione_Transferase_(cytos"/>
    <property type="match status" value="1"/>
</dbReference>
<sequence length="233" mass="25612">MAERAEQLAQDQQIVLYDYWRSSASYRVRIALGLKGLSFRSISVDLVAGSHHDGAHLARNPQGLVPAIEIDGLMLTQSLAILEYLEESRPGHPLLPADPAQRAHVRALSLAIACEIHPLSNLGVLKKVEGLAGAQARATWNRDNIRRGLEAVEAMLERSEFSGRFCLGERPGMADCTLIPQLYNATRWGVNFDDLGRICAVAQSCDDVPAFVAARPENFDPSREARELQGETK</sequence>
<evidence type="ECO:0000256" key="1">
    <source>
        <dbReference type="ARBA" id="ARBA00010007"/>
    </source>
</evidence>
<dbReference type="NCBIfam" id="TIGR01262">
    <property type="entry name" value="maiA"/>
    <property type="match status" value="1"/>
</dbReference>
<dbReference type="Gene3D" id="1.20.1050.10">
    <property type="match status" value="1"/>
</dbReference>
<dbReference type="InterPro" id="IPR034333">
    <property type="entry name" value="GST_Zeta_N"/>
</dbReference>
<dbReference type="PANTHER" id="PTHR42673:SF21">
    <property type="entry name" value="GLUTATHIONE S-TRANSFERASE YFCF"/>
    <property type="match status" value="1"/>
</dbReference>
<dbReference type="PROSITE" id="PS50404">
    <property type="entry name" value="GST_NTER"/>
    <property type="match status" value="1"/>
</dbReference>
<evidence type="ECO:0000313" key="5">
    <source>
        <dbReference type="Proteomes" id="UP000198307"/>
    </source>
</evidence>
<dbReference type="GO" id="GO:0005737">
    <property type="term" value="C:cytoplasm"/>
    <property type="evidence" value="ECO:0007669"/>
    <property type="project" value="InterPro"/>
</dbReference>
<dbReference type="EMBL" id="FZQB01000013">
    <property type="protein sequence ID" value="SNT75775.1"/>
    <property type="molecule type" value="Genomic_DNA"/>
</dbReference>
<evidence type="ECO:0000259" key="2">
    <source>
        <dbReference type="PROSITE" id="PS50404"/>
    </source>
</evidence>
<comment type="similarity">
    <text evidence="1">Belongs to the GST superfamily. Zeta family.</text>
</comment>
<keyword evidence="5" id="KW-1185">Reference proteome</keyword>
<feature type="domain" description="GST N-terminal" evidence="2">
    <location>
        <begin position="12"/>
        <end position="93"/>
    </location>
</feature>
<gene>
    <name evidence="4" type="ORF">SAMN05444959_11326</name>
</gene>
<name>A0A239PZU9_9RHOB</name>
<dbReference type="InterPro" id="IPR004045">
    <property type="entry name" value="Glutathione_S-Trfase_N"/>
</dbReference>